<gene>
    <name evidence="1" type="ORF">QFC22_005595</name>
</gene>
<protein>
    <submittedName>
        <fullName evidence="1">Uncharacterized protein</fullName>
    </submittedName>
</protein>
<evidence type="ECO:0000313" key="2">
    <source>
        <dbReference type="Proteomes" id="UP001243375"/>
    </source>
</evidence>
<reference evidence="1" key="1">
    <citation type="submission" date="2023-04" db="EMBL/GenBank/DDBJ databases">
        <title>Draft Genome sequencing of Naganishia species isolated from polar environments using Oxford Nanopore Technology.</title>
        <authorList>
            <person name="Leo P."/>
            <person name="Venkateswaran K."/>
        </authorList>
    </citation>
    <scope>NUCLEOTIDE SEQUENCE</scope>
    <source>
        <strain evidence="1">MNA-CCFEE 5425</strain>
    </source>
</reference>
<dbReference type="Proteomes" id="UP001243375">
    <property type="component" value="Unassembled WGS sequence"/>
</dbReference>
<proteinExistence type="predicted"/>
<evidence type="ECO:0000313" key="1">
    <source>
        <dbReference type="EMBL" id="KAJ9114719.1"/>
    </source>
</evidence>
<dbReference type="EMBL" id="JASBWU010000018">
    <property type="protein sequence ID" value="KAJ9114719.1"/>
    <property type="molecule type" value="Genomic_DNA"/>
</dbReference>
<organism evidence="1 2">
    <name type="scientific">Naganishia vaughanmartiniae</name>
    <dbReference type="NCBI Taxonomy" id="1424756"/>
    <lineage>
        <taxon>Eukaryota</taxon>
        <taxon>Fungi</taxon>
        <taxon>Dikarya</taxon>
        <taxon>Basidiomycota</taxon>
        <taxon>Agaricomycotina</taxon>
        <taxon>Tremellomycetes</taxon>
        <taxon>Filobasidiales</taxon>
        <taxon>Filobasidiaceae</taxon>
        <taxon>Naganishia</taxon>
    </lineage>
</organism>
<accession>A0ACC2WUA8</accession>
<comment type="caution">
    <text evidence="1">The sequence shown here is derived from an EMBL/GenBank/DDBJ whole genome shotgun (WGS) entry which is preliminary data.</text>
</comment>
<name>A0ACC2WUA8_9TREE</name>
<keyword evidence="2" id="KW-1185">Reference proteome</keyword>
<sequence>MARRRQAFNSDLSSYAESTTNQNPANRSAPNAATNAQRQPSQQQHRHHHHQPPLRAPGPVHSKVSHEVDSKTLEIPGEPVAQVIAPAVSDDDDDTDSANSEDDDEDSDERSGMAPPLPAVKDEETCFICAEKITYFAVGVCGHTTCHICAIRLRVFYKKLDCTFCKTLLPSLLFTTDAETPFPSTPPDSKLPPGTLDMSAYEFSDAKLGIVFENAEMMEATLLLLRFNCPSPNCSFMAAGWDGLEKHTLAVHGSILWQVLSLLSYYPAISTLTTIPPEQPSMSTTTLPIRTRAGVVPAAFDRFARSFSVVPSFRDYLKLEAHFNHSHHPCTEQICLEKKFVVFGSEVDLKAHMVNEHGAKMNAKDRHRARQIEVGFVHFGPDDSFIPAEPTAAQRRNNQTPRTETSDQFSRVPRGGRHAAPQSQQLPQPSNDREARRAFERTLTINDDSSGSRNSKSRSQTPADATEAAVAARHAQVMDLVMSMVDYSEPKMASFRNSVRAFKNNEAGARDMIYTIYSVLNSDQESTVKIARDIVGLFNGDTEKQKSILEAVNEFKIDRRNEFPTLGDGPTGVGTEFAGIASGKILSAKRVTQPGSNSNAIWDRVERAAASAPVNRPVSTGPGGRKVPGASGSFPALGGGSKSKASGSSATPWAGRTAPPTRSGFPTLQPSAVPVAPQPRSVNFSTTSANGQKKAPKPPSAAAFPGLPSSSTGPRGLTPADRQALFGASDRAQMVSRMKGIDNTSSAGWAAGSNSGSTTPPAGSASEPAEAPQAGGKKKNKKQTLFTVSASGR</sequence>